<proteinExistence type="predicted"/>
<dbReference type="InterPro" id="IPR036890">
    <property type="entry name" value="HATPase_C_sf"/>
</dbReference>
<organism evidence="2 3">
    <name type="scientific">Daphnia magna</name>
    <dbReference type="NCBI Taxonomy" id="35525"/>
    <lineage>
        <taxon>Eukaryota</taxon>
        <taxon>Metazoa</taxon>
        <taxon>Ecdysozoa</taxon>
        <taxon>Arthropoda</taxon>
        <taxon>Crustacea</taxon>
        <taxon>Branchiopoda</taxon>
        <taxon>Diplostraca</taxon>
        <taxon>Cladocera</taxon>
        <taxon>Anomopoda</taxon>
        <taxon>Daphniidae</taxon>
        <taxon>Daphnia</taxon>
    </lineage>
</organism>
<keyword evidence="3" id="KW-1185">Reference proteome</keyword>
<name>A0A164HJW2_9CRUS</name>
<gene>
    <name evidence="2" type="ORF">APZ42_003407</name>
</gene>
<protein>
    <recommendedName>
        <fullName evidence="1">DUF4325 domain-containing protein</fullName>
    </recommendedName>
</protein>
<dbReference type="AlphaFoldDB" id="A0A164HJW2"/>
<evidence type="ECO:0000259" key="1">
    <source>
        <dbReference type="Pfam" id="PF14213"/>
    </source>
</evidence>
<dbReference type="InterPro" id="IPR025474">
    <property type="entry name" value="DUF4325"/>
</dbReference>
<reference evidence="2 3" key="1">
    <citation type="submission" date="2016-03" db="EMBL/GenBank/DDBJ databases">
        <title>EvidentialGene: Evidence-directed Construction of Genes on Genomes.</title>
        <authorList>
            <person name="Gilbert D.G."/>
            <person name="Choi J.-H."/>
            <person name="Mockaitis K."/>
            <person name="Colbourne J."/>
            <person name="Pfrender M."/>
        </authorList>
    </citation>
    <scope>NUCLEOTIDE SEQUENCE [LARGE SCALE GENOMIC DNA]</scope>
    <source>
        <strain evidence="2 3">Xinb3</strain>
        <tissue evidence="2">Complete organism</tissue>
    </source>
</reference>
<comment type="caution">
    <text evidence="2">The sequence shown here is derived from an EMBL/GenBank/DDBJ whole genome shotgun (WGS) entry which is preliminary data.</text>
</comment>
<dbReference type="SUPFAM" id="SSF55874">
    <property type="entry name" value="ATPase domain of HSP90 chaperone/DNA topoisomerase II/histidine kinase"/>
    <property type="match status" value="1"/>
</dbReference>
<evidence type="ECO:0000313" key="3">
    <source>
        <dbReference type="Proteomes" id="UP000076858"/>
    </source>
</evidence>
<evidence type="ECO:0000313" key="2">
    <source>
        <dbReference type="EMBL" id="KZS00320.1"/>
    </source>
</evidence>
<feature type="domain" description="DUF4325" evidence="1">
    <location>
        <begin position="187"/>
        <end position="231"/>
    </location>
</feature>
<accession>A0A164HJW2</accession>
<dbReference type="Gene3D" id="3.30.565.10">
    <property type="entry name" value="Histidine kinase-like ATPase, C-terminal domain"/>
    <property type="match status" value="1"/>
</dbReference>
<dbReference type="Pfam" id="PF14213">
    <property type="entry name" value="DUF4325"/>
    <property type="match status" value="1"/>
</dbReference>
<sequence>MLNNALDHSNGLQVLMGMHLQDGQLQMVVADDGEGIFYKIAESAHLFDERLAILELAKGKFTTAAQGHSGMGIFVSSRMMDGFAIESCGLRFDPNEASTPLARFDWIDVNAALKPSQVQTVVRMSLAVDSTRTSNDVYFKYFEASNVGDAEPGEAFHTTEIPVRLAQLSSELVSRSQAKWVMNRATQFKTVVLDFEGVAHVGQAFVDEVFRVFATAHPHVRLKTMGMTPEVAKLVSLFGGA</sequence>
<dbReference type="EMBL" id="LRGB01010707">
    <property type="protein sequence ID" value="KZS00320.1"/>
    <property type="molecule type" value="Genomic_DNA"/>
</dbReference>
<dbReference type="Proteomes" id="UP000076858">
    <property type="component" value="Unassembled WGS sequence"/>
</dbReference>